<gene>
    <name evidence="1" type="ORF">D2V04_08570</name>
</gene>
<dbReference type="OrthoDB" id="9984493at2"/>
<comment type="caution">
    <text evidence="1">The sequence shown here is derived from an EMBL/GenBank/DDBJ whole genome shotgun (WGS) entry which is preliminary data.</text>
</comment>
<dbReference type="Proteomes" id="UP000285092">
    <property type="component" value="Unassembled WGS sequence"/>
</dbReference>
<evidence type="ECO:0000313" key="2">
    <source>
        <dbReference type="Proteomes" id="UP000285092"/>
    </source>
</evidence>
<protein>
    <submittedName>
        <fullName evidence="1">Uncharacterized protein</fullName>
    </submittedName>
</protein>
<accession>A0A418NH64</accession>
<reference evidence="1 2" key="1">
    <citation type="submission" date="2018-08" db="EMBL/GenBank/DDBJ databases">
        <title>Altererythrobacter sp.Ery1 and Ery12, the genome sequencing of novel strains in genus Alterythrobacter.</title>
        <authorList>
            <person name="Cheng H."/>
            <person name="Wu Y.-H."/>
            <person name="Fang C."/>
            <person name="Xu X.-W."/>
        </authorList>
    </citation>
    <scope>NUCLEOTIDE SEQUENCE [LARGE SCALE GENOMIC DNA]</scope>
    <source>
        <strain evidence="1 2">Ery1</strain>
    </source>
</reference>
<organism evidence="1 2">
    <name type="scientific">Pelagerythrobacter aerophilus</name>
    <dbReference type="NCBI Taxonomy" id="2306995"/>
    <lineage>
        <taxon>Bacteria</taxon>
        <taxon>Pseudomonadati</taxon>
        <taxon>Pseudomonadota</taxon>
        <taxon>Alphaproteobacteria</taxon>
        <taxon>Sphingomonadales</taxon>
        <taxon>Erythrobacteraceae</taxon>
        <taxon>Pelagerythrobacter</taxon>
    </lineage>
</organism>
<dbReference type="EMBL" id="QXFK01000016">
    <property type="protein sequence ID" value="RIV77946.1"/>
    <property type="molecule type" value="Genomic_DNA"/>
</dbReference>
<proteinExistence type="predicted"/>
<evidence type="ECO:0000313" key="1">
    <source>
        <dbReference type="EMBL" id="RIV77946.1"/>
    </source>
</evidence>
<dbReference type="RefSeq" id="WP_119513074.1">
    <property type="nucleotide sequence ID" value="NZ_QXFK01000016.1"/>
</dbReference>
<sequence length="102" mass="10852">MPLAGCGNSPEGPMKPGIYAYEAPDGSTHRMVFQESTYADMADNVPKPVEEGTWKRRDAQLCMTSAASGAELCFDEKAEADGGFSLSANGVTTRFSLLANAR</sequence>
<dbReference type="AlphaFoldDB" id="A0A418NH64"/>
<name>A0A418NH64_9SPHN</name>
<keyword evidence="2" id="KW-1185">Reference proteome</keyword>